<evidence type="ECO:0000313" key="2">
    <source>
        <dbReference type="Proteomes" id="UP000284998"/>
    </source>
</evidence>
<name>A0A414WUW5_9BACT</name>
<dbReference type="RefSeq" id="WP_118244160.1">
    <property type="nucleotide sequence ID" value="NZ_QRJS01000031.1"/>
</dbReference>
<evidence type="ECO:0000313" key="1">
    <source>
        <dbReference type="EMBL" id="RHH42086.1"/>
    </source>
</evidence>
<gene>
    <name evidence="1" type="ORF">DW204_11495</name>
</gene>
<reference evidence="1 2" key="1">
    <citation type="submission" date="2018-08" db="EMBL/GenBank/DDBJ databases">
        <title>A genome reference for cultivated species of the human gut microbiota.</title>
        <authorList>
            <person name="Zou Y."/>
            <person name="Xue W."/>
            <person name="Luo G."/>
        </authorList>
    </citation>
    <scope>NUCLEOTIDE SEQUENCE [LARGE SCALE GENOMIC DNA]</scope>
    <source>
        <strain evidence="1 2">AM17-44</strain>
    </source>
</reference>
<organism evidence="1 2">
    <name type="scientific">Phocaeicola plebeius</name>
    <dbReference type="NCBI Taxonomy" id="310297"/>
    <lineage>
        <taxon>Bacteria</taxon>
        <taxon>Pseudomonadati</taxon>
        <taxon>Bacteroidota</taxon>
        <taxon>Bacteroidia</taxon>
        <taxon>Bacteroidales</taxon>
        <taxon>Bacteroidaceae</taxon>
        <taxon>Phocaeicola</taxon>
    </lineage>
</organism>
<sequence>MKHCDLSVGDWIIIENCYAYILAVHDIFYETFHTEVQENSSLKGDYVYSLIVYRIYCTTKGKKINRKPAYFTHGVENYRNLAPDEKNFISQLLKSNSDEFNNWKAGSVLPSEYEHIDLPVLSSTPKSAMNRFKKAIKQLTLPYTFNDLLKVCNDIKSIDWKHINEVDDNYISFDMYFTIGNHQGNSILFDKIKKIDYTDSEEDNMTLESFFTFETVFLSLARFIKEYDVIYPSEKNTILLEHLKKIWSGLFHQNWKESPLAFDFFTHAPKIQSYSYELAKDTVLEFLKRNVQELDCQRLVDFLCEEDKEKKVYKKVYELLKGM</sequence>
<accession>A0A414WUW5</accession>
<dbReference type="EMBL" id="QRJS01000031">
    <property type="protein sequence ID" value="RHH42086.1"/>
    <property type="molecule type" value="Genomic_DNA"/>
</dbReference>
<dbReference type="Proteomes" id="UP000284998">
    <property type="component" value="Unassembled WGS sequence"/>
</dbReference>
<comment type="caution">
    <text evidence="1">The sequence shown here is derived from an EMBL/GenBank/DDBJ whole genome shotgun (WGS) entry which is preliminary data.</text>
</comment>
<proteinExistence type="predicted"/>
<protein>
    <submittedName>
        <fullName evidence="1">Uncharacterized protein</fullName>
    </submittedName>
</protein>
<dbReference type="AlphaFoldDB" id="A0A414WUW5"/>